<name>A0A929QU80_ABIDE</name>
<sequence length="128" mass="14728">TLKKMLEKDYNIYLFILNKDGDVVEIRFIPEFNFKILGESKEDDSQVEELYNKTVDAFIEGEVSMFPTSTDNAIHISTKAMAKDDAFLFTNGEYLTKRTFRISKGHVQKIIEAYLKNAIKETESKSAD</sequence>
<accession>A0A929QU80</accession>
<dbReference type="SUPFAM" id="SSF52980">
    <property type="entry name" value="Restriction endonuclease-like"/>
    <property type="match status" value="1"/>
</dbReference>
<dbReference type="Gene3D" id="3.40.600.10">
    <property type="entry name" value="DNA mismatch repair MutH/Restriction endonuclease, type II"/>
    <property type="match status" value="1"/>
</dbReference>
<evidence type="ECO:0000313" key="4">
    <source>
        <dbReference type="EMBL" id="MBF0935302.1"/>
    </source>
</evidence>
<evidence type="ECO:0000313" key="5">
    <source>
        <dbReference type="Proteomes" id="UP000757900"/>
    </source>
</evidence>
<gene>
    <name evidence="4" type="ORF">HXK00_06660</name>
</gene>
<reference evidence="4" key="1">
    <citation type="submission" date="2020-04" db="EMBL/GenBank/DDBJ databases">
        <title>Deep metagenomics examines the oral microbiome during advanced dental caries in children, revealing novel taxa and co-occurrences with host molecules.</title>
        <authorList>
            <person name="Baker J.L."/>
            <person name="Morton J.T."/>
            <person name="Dinis M."/>
            <person name="Alvarez R."/>
            <person name="Tran N.C."/>
            <person name="Knight R."/>
            <person name="Edlund A."/>
        </authorList>
    </citation>
    <scope>NUCLEOTIDE SEQUENCE</scope>
    <source>
        <strain evidence="4">JCVI_23_bin.16</strain>
    </source>
</reference>
<dbReference type="InterPro" id="IPR037057">
    <property type="entry name" value="DNA_rep_MutH/T2_RE_sf"/>
</dbReference>
<dbReference type="InterPro" id="IPR011335">
    <property type="entry name" value="Restrct_endonuc-II-like"/>
</dbReference>
<dbReference type="EMBL" id="JABZFV010000189">
    <property type="protein sequence ID" value="MBF0935302.1"/>
    <property type="molecule type" value="Genomic_DNA"/>
</dbReference>
<evidence type="ECO:0000256" key="3">
    <source>
        <dbReference type="ARBA" id="ARBA00022801"/>
    </source>
</evidence>
<evidence type="ECO:0000256" key="1">
    <source>
        <dbReference type="ARBA" id="ARBA00022722"/>
    </source>
</evidence>
<feature type="non-terminal residue" evidence="4">
    <location>
        <position position="1"/>
    </location>
</feature>
<proteinExistence type="predicted"/>
<evidence type="ECO:0000256" key="2">
    <source>
        <dbReference type="ARBA" id="ARBA00022759"/>
    </source>
</evidence>
<dbReference type="GO" id="GO:0003677">
    <property type="term" value="F:DNA binding"/>
    <property type="evidence" value="ECO:0007669"/>
    <property type="project" value="InterPro"/>
</dbReference>
<dbReference type="GO" id="GO:0016787">
    <property type="term" value="F:hydrolase activity"/>
    <property type="evidence" value="ECO:0007669"/>
    <property type="project" value="UniProtKB-KW"/>
</dbReference>
<dbReference type="GO" id="GO:0004519">
    <property type="term" value="F:endonuclease activity"/>
    <property type="evidence" value="ECO:0007669"/>
    <property type="project" value="UniProtKB-KW"/>
</dbReference>
<comment type="caution">
    <text evidence="4">The sequence shown here is derived from an EMBL/GenBank/DDBJ whole genome shotgun (WGS) entry which is preliminary data.</text>
</comment>
<keyword evidence="3" id="KW-0378">Hydrolase</keyword>
<organism evidence="4 5">
    <name type="scientific">Abiotrophia defectiva</name>
    <name type="common">Streptococcus defectivus</name>
    <dbReference type="NCBI Taxonomy" id="46125"/>
    <lineage>
        <taxon>Bacteria</taxon>
        <taxon>Bacillati</taxon>
        <taxon>Bacillota</taxon>
        <taxon>Bacilli</taxon>
        <taxon>Lactobacillales</taxon>
        <taxon>Aerococcaceae</taxon>
        <taxon>Abiotrophia</taxon>
    </lineage>
</organism>
<keyword evidence="2" id="KW-0255">Endonuclease</keyword>
<keyword evidence="1" id="KW-0540">Nuclease</keyword>
<dbReference type="Proteomes" id="UP000757900">
    <property type="component" value="Unassembled WGS sequence"/>
</dbReference>
<protein>
    <submittedName>
        <fullName evidence="4">Uncharacterized protein</fullName>
    </submittedName>
</protein>
<dbReference type="AlphaFoldDB" id="A0A929QU80"/>